<keyword evidence="1" id="KW-1003">Cell membrane</keyword>
<dbReference type="RefSeq" id="WP_106226618.1">
    <property type="nucleotide sequence ID" value="NZ_PVTV01000011.1"/>
</dbReference>
<evidence type="ECO:0000259" key="6">
    <source>
        <dbReference type="Pfam" id="PF06305"/>
    </source>
</evidence>
<organism evidence="7 8">
    <name type="scientific">Jezberella montanilacus</name>
    <dbReference type="NCBI Taxonomy" id="323426"/>
    <lineage>
        <taxon>Bacteria</taxon>
        <taxon>Pseudomonadati</taxon>
        <taxon>Pseudomonadota</taxon>
        <taxon>Betaproteobacteria</taxon>
        <taxon>Burkholderiales</taxon>
        <taxon>Alcaligenaceae</taxon>
        <taxon>Jezberella</taxon>
    </lineage>
</organism>
<evidence type="ECO:0000256" key="2">
    <source>
        <dbReference type="ARBA" id="ARBA00022692"/>
    </source>
</evidence>
<dbReference type="AlphaFoldDB" id="A0A2T0XK41"/>
<dbReference type="InterPro" id="IPR010445">
    <property type="entry name" value="LapA_dom"/>
</dbReference>
<evidence type="ECO:0000313" key="8">
    <source>
        <dbReference type="Proteomes" id="UP000238308"/>
    </source>
</evidence>
<proteinExistence type="predicted"/>
<evidence type="ECO:0000256" key="4">
    <source>
        <dbReference type="ARBA" id="ARBA00023136"/>
    </source>
</evidence>
<name>A0A2T0XK41_9BURK</name>
<keyword evidence="4 5" id="KW-0472">Membrane</keyword>
<protein>
    <submittedName>
        <fullName evidence="7">Putative integral membrane protein</fullName>
    </submittedName>
</protein>
<dbReference type="Proteomes" id="UP000238308">
    <property type="component" value="Unassembled WGS sequence"/>
</dbReference>
<keyword evidence="8" id="KW-1185">Reference proteome</keyword>
<evidence type="ECO:0000256" key="3">
    <source>
        <dbReference type="ARBA" id="ARBA00022989"/>
    </source>
</evidence>
<accession>A0A2T0XK41</accession>
<feature type="transmembrane region" description="Helical" evidence="5">
    <location>
        <begin position="40"/>
        <end position="66"/>
    </location>
</feature>
<dbReference type="OrthoDB" id="8687514at2"/>
<keyword evidence="3 5" id="KW-1133">Transmembrane helix</keyword>
<reference evidence="7 8" key="1">
    <citation type="submission" date="2018-03" db="EMBL/GenBank/DDBJ databases">
        <title>Genomic Encyclopedia of Type Strains, Phase III (KMG-III): the genomes of soil and plant-associated and newly described type strains.</title>
        <authorList>
            <person name="Whitman W."/>
        </authorList>
    </citation>
    <scope>NUCLEOTIDE SEQUENCE [LARGE SCALE GENOMIC DNA]</scope>
    <source>
        <strain evidence="7 8">MWH-P2sevCIIIb</strain>
    </source>
</reference>
<dbReference type="EMBL" id="PVTV01000011">
    <property type="protein sequence ID" value="PRY99303.1"/>
    <property type="molecule type" value="Genomic_DNA"/>
</dbReference>
<comment type="caution">
    <text evidence="7">The sequence shown here is derived from an EMBL/GenBank/DDBJ whole genome shotgun (WGS) entry which is preliminary data.</text>
</comment>
<dbReference type="Pfam" id="PF06305">
    <property type="entry name" value="LapA_dom"/>
    <property type="match status" value="1"/>
</dbReference>
<sequence length="105" mass="11954">MRYLVWALRFVVFSAVLLFALNNTDEVTVKIYGDLQFDHVHLIVVMLAAFVVGTLFGLLLTVPGSLRRRREIMRLRKDIERIQKAVNPSTNDSVSPDVLLPLSPF</sequence>
<gene>
    <name evidence="7" type="ORF">BCM14_0746</name>
</gene>
<evidence type="ECO:0000256" key="5">
    <source>
        <dbReference type="SAM" id="Phobius"/>
    </source>
</evidence>
<keyword evidence="2 5" id="KW-0812">Transmembrane</keyword>
<evidence type="ECO:0000256" key="1">
    <source>
        <dbReference type="ARBA" id="ARBA00022475"/>
    </source>
</evidence>
<dbReference type="GO" id="GO:0005886">
    <property type="term" value="C:plasma membrane"/>
    <property type="evidence" value="ECO:0007669"/>
    <property type="project" value="InterPro"/>
</dbReference>
<evidence type="ECO:0000313" key="7">
    <source>
        <dbReference type="EMBL" id="PRY99303.1"/>
    </source>
</evidence>
<feature type="domain" description="Lipopolysaccharide assembly protein A" evidence="6">
    <location>
        <begin position="22"/>
        <end position="86"/>
    </location>
</feature>